<dbReference type="InterPro" id="IPR003833">
    <property type="entry name" value="CT_C_D"/>
</dbReference>
<evidence type="ECO:0000256" key="1">
    <source>
        <dbReference type="ARBA" id="ARBA00022741"/>
    </source>
</evidence>
<proteinExistence type="predicted"/>
<dbReference type="Gene3D" id="2.40.100.10">
    <property type="entry name" value="Cyclophilin-like"/>
    <property type="match status" value="2"/>
</dbReference>
<reference evidence="6" key="1">
    <citation type="submission" date="2023-03" db="EMBL/GenBank/DDBJ databases">
        <title>Lomoglobus Profundus gen. nov., sp. nov., a novel member of the phylum Verrucomicrobia, isolated from deep-marine sediment of South China Sea.</title>
        <authorList>
            <person name="Ahmad T."/>
            <person name="Ishaq S.E."/>
            <person name="Wang F."/>
        </authorList>
    </citation>
    <scope>NUCLEOTIDE SEQUENCE</scope>
    <source>
        <strain evidence="6">LMO-M01</strain>
    </source>
</reference>
<dbReference type="InterPro" id="IPR052708">
    <property type="entry name" value="PxpC"/>
</dbReference>
<dbReference type="RefSeq" id="WP_330932304.1">
    <property type="nucleotide sequence ID" value="NZ_CP119075.1"/>
</dbReference>
<gene>
    <name evidence="6" type="primary">pxpB</name>
    <name evidence="6" type="ORF">PXH66_07680</name>
</gene>
<keyword evidence="3" id="KW-0067">ATP-binding</keyword>
<evidence type="ECO:0000259" key="4">
    <source>
        <dbReference type="SMART" id="SM00796"/>
    </source>
</evidence>
<dbReference type="PANTHER" id="PTHR43309">
    <property type="entry name" value="5-OXOPROLINASE SUBUNIT C"/>
    <property type="match status" value="1"/>
</dbReference>
<dbReference type="EMBL" id="CP119075">
    <property type="protein sequence ID" value="WED66727.1"/>
    <property type="molecule type" value="Genomic_DNA"/>
</dbReference>
<dbReference type="InterPro" id="IPR010016">
    <property type="entry name" value="PxpB"/>
</dbReference>
<accession>A0AAF0CRJ4</accession>
<feature type="domain" description="Carboxyltransferase" evidence="5">
    <location>
        <begin position="266"/>
        <end position="542"/>
    </location>
</feature>
<keyword evidence="2 6" id="KW-0378">Hydrolase</keyword>
<dbReference type="InterPro" id="IPR003778">
    <property type="entry name" value="CT_A_B"/>
</dbReference>
<dbReference type="InterPro" id="IPR029000">
    <property type="entry name" value="Cyclophilin-like_dom_sf"/>
</dbReference>
<dbReference type="GO" id="GO:0017168">
    <property type="term" value="F:5-oxoprolinase (ATP-hydrolyzing) activity"/>
    <property type="evidence" value="ECO:0007669"/>
    <property type="project" value="UniProtKB-EC"/>
</dbReference>
<keyword evidence="1" id="KW-0547">Nucleotide-binding</keyword>
<dbReference type="NCBIfam" id="TIGR00370">
    <property type="entry name" value="5-oxoprolinase subunit PxpB"/>
    <property type="match status" value="1"/>
</dbReference>
<evidence type="ECO:0000313" key="7">
    <source>
        <dbReference type="Proteomes" id="UP001218638"/>
    </source>
</evidence>
<dbReference type="GO" id="GO:0005524">
    <property type="term" value="F:ATP binding"/>
    <property type="evidence" value="ECO:0007669"/>
    <property type="project" value="UniProtKB-KW"/>
</dbReference>
<dbReference type="Pfam" id="PF02626">
    <property type="entry name" value="CT_A_B"/>
    <property type="match status" value="1"/>
</dbReference>
<evidence type="ECO:0000256" key="3">
    <source>
        <dbReference type="ARBA" id="ARBA00022840"/>
    </source>
</evidence>
<evidence type="ECO:0000259" key="5">
    <source>
        <dbReference type="SMART" id="SM00797"/>
    </source>
</evidence>
<dbReference type="EC" id="3.5.2.9" evidence="6"/>
<protein>
    <submittedName>
        <fullName evidence="6">5-oxoprolinase subunit PxpB</fullName>
        <ecNumber evidence="6">3.5.2.9</ecNumber>
    </submittedName>
</protein>
<dbReference type="KEGG" id="slom:PXH66_07680"/>
<dbReference type="SMART" id="SM00797">
    <property type="entry name" value="AHS2"/>
    <property type="match status" value="1"/>
</dbReference>
<dbReference type="Proteomes" id="UP001218638">
    <property type="component" value="Chromosome"/>
</dbReference>
<dbReference type="SUPFAM" id="SSF160467">
    <property type="entry name" value="PH0987 N-terminal domain-like"/>
    <property type="match status" value="1"/>
</dbReference>
<dbReference type="Gene3D" id="3.30.1360.40">
    <property type="match status" value="1"/>
</dbReference>
<dbReference type="PANTHER" id="PTHR43309:SF3">
    <property type="entry name" value="5-OXOPROLINASE SUBUNIT C"/>
    <property type="match status" value="1"/>
</dbReference>
<dbReference type="NCBIfam" id="TIGR00724">
    <property type="entry name" value="urea_amlyse_rel"/>
    <property type="match status" value="1"/>
</dbReference>
<evidence type="ECO:0000313" key="6">
    <source>
        <dbReference type="EMBL" id="WED66727.1"/>
    </source>
</evidence>
<name>A0AAF0CRJ4_9BACT</name>
<dbReference type="SUPFAM" id="SSF50891">
    <property type="entry name" value="Cyclophilin-like"/>
    <property type="match status" value="2"/>
</dbReference>
<dbReference type="SMART" id="SM00796">
    <property type="entry name" value="AHS1"/>
    <property type="match status" value="1"/>
</dbReference>
<evidence type="ECO:0000256" key="2">
    <source>
        <dbReference type="ARBA" id="ARBA00022801"/>
    </source>
</evidence>
<sequence length="558" mass="59110">MTIKVLGDTALLVEAPPLAAPAAAAWVRRATAAIRAENWPEVVEVVPALTGLALHFRSTTENAELDKRVHQHLESCFATESATPLPAAREVELPVCYEGKYGPDLPLVGEQARLSPTAMAAAHAAGTYTVQAIGFSPGFPYLMGLDPKLACPRRATPRTSVPAGSVGIGGNQTGVYPHASPGGWNIIGRTPEPLFDPRADDPCRLRAGDQLKFRAISAVEFERHASALSRRDAGADPATESPAAIEVLLAGVQTTVQDRGRPGFQSLGVTEGGAVDRRALRLANALVGNAPDAAVLEWPLRGPQLFFRDRRLVAVTGAIAVGVPFCRPFIVDAGEVLDLSQVPTGCRGIVAISGGVEVPVVMGSRSTHLNGQFGGFRGRALRKGDVLALGATRVVGAKPGWMVSPSLSRPVTGDVAKVRVVRGPEEDLFDTRNWERLVDGTYVVSAHSDRMGMRLDGPQVRAHTATELTSGPVAAGTVQMPPDGQPIVLLADRQSLGGYPRIAGVITVDLPVVAQVPPGSALQFTEVSLAEAEDLRLQEERDFKRFESTVASHFVLRS</sequence>
<dbReference type="AlphaFoldDB" id="A0AAF0CRJ4"/>
<feature type="domain" description="Carboxyltransferase" evidence="4">
    <location>
        <begin position="1"/>
        <end position="205"/>
    </location>
</feature>
<organism evidence="6 7">
    <name type="scientific">Synoicihabitans lomoniglobus</name>
    <dbReference type="NCBI Taxonomy" id="2909285"/>
    <lineage>
        <taxon>Bacteria</taxon>
        <taxon>Pseudomonadati</taxon>
        <taxon>Verrucomicrobiota</taxon>
        <taxon>Opitutia</taxon>
        <taxon>Opitutales</taxon>
        <taxon>Opitutaceae</taxon>
        <taxon>Synoicihabitans</taxon>
    </lineage>
</organism>
<dbReference type="Pfam" id="PF02682">
    <property type="entry name" value="CT_C_D"/>
    <property type="match status" value="1"/>
</dbReference>
<keyword evidence="7" id="KW-1185">Reference proteome</keyword>